<reference evidence="1" key="1">
    <citation type="journal article" date="2023" name="Insect Mol. Biol.">
        <title>Genome sequencing provides insights into the evolution of gene families encoding plant cell wall-degrading enzymes in longhorned beetles.</title>
        <authorList>
            <person name="Shin N.R."/>
            <person name="Okamura Y."/>
            <person name="Kirsch R."/>
            <person name="Pauchet Y."/>
        </authorList>
    </citation>
    <scope>NUCLEOTIDE SEQUENCE</scope>
    <source>
        <strain evidence="1">MMC_N1</strain>
    </source>
</reference>
<gene>
    <name evidence="1" type="ORF">NQ317_013318</name>
</gene>
<sequence>MASRLPYPKDLLNKSYVIKNLVADIIEYDLINKNNFRNLQEDPVIDTAITITTVNSYCYISCTPPELKSIVNSALSDLIPKKSKRQYEKCYSEFKDWCDKQNVKTMSENILLAYLMQQSKVVKSSTLWSIYSMLKCLLNIREGIDVRKFLKLVPFLERKAVNVKKII</sequence>
<proteinExistence type="predicted"/>
<name>A0ABQ9JZK4_9CUCU</name>
<evidence type="ECO:0000313" key="1">
    <source>
        <dbReference type="EMBL" id="KAJ8983445.1"/>
    </source>
</evidence>
<comment type="caution">
    <text evidence="1">The sequence shown here is derived from an EMBL/GenBank/DDBJ whole genome shotgun (WGS) entry which is preliminary data.</text>
</comment>
<dbReference type="EMBL" id="JAPWTJ010000074">
    <property type="protein sequence ID" value="KAJ8983445.1"/>
    <property type="molecule type" value="Genomic_DNA"/>
</dbReference>
<evidence type="ECO:0000313" key="2">
    <source>
        <dbReference type="Proteomes" id="UP001162164"/>
    </source>
</evidence>
<protein>
    <submittedName>
        <fullName evidence="1">Uncharacterized protein</fullName>
    </submittedName>
</protein>
<organism evidence="1 2">
    <name type="scientific">Molorchus minor</name>
    <dbReference type="NCBI Taxonomy" id="1323400"/>
    <lineage>
        <taxon>Eukaryota</taxon>
        <taxon>Metazoa</taxon>
        <taxon>Ecdysozoa</taxon>
        <taxon>Arthropoda</taxon>
        <taxon>Hexapoda</taxon>
        <taxon>Insecta</taxon>
        <taxon>Pterygota</taxon>
        <taxon>Neoptera</taxon>
        <taxon>Endopterygota</taxon>
        <taxon>Coleoptera</taxon>
        <taxon>Polyphaga</taxon>
        <taxon>Cucujiformia</taxon>
        <taxon>Chrysomeloidea</taxon>
        <taxon>Cerambycidae</taxon>
        <taxon>Lamiinae</taxon>
        <taxon>Monochamini</taxon>
        <taxon>Molorchus</taxon>
    </lineage>
</organism>
<dbReference type="Proteomes" id="UP001162164">
    <property type="component" value="Unassembled WGS sequence"/>
</dbReference>
<keyword evidence="2" id="KW-1185">Reference proteome</keyword>
<accession>A0ABQ9JZK4</accession>